<sequence length="57" mass="6593">MVFTIREFCEAHSICEAFYYKLRAAGLGPREMRTLRKVTISIEAAAEWRRARETAGQ</sequence>
<name>A0A1M5GXE9_9BRAD</name>
<dbReference type="EMBL" id="LT670817">
    <property type="protein sequence ID" value="SHG08380.1"/>
    <property type="molecule type" value="Genomic_DNA"/>
</dbReference>
<evidence type="ECO:0000313" key="2">
    <source>
        <dbReference type="Proteomes" id="UP000189796"/>
    </source>
</evidence>
<protein>
    <recommendedName>
        <fullName evidence="3">Transcriptional regulator, AlpA family</fullName>
    </recommendedName>
</protein>
<proteinExistence type="predicted"/>
<reference evidence="1 2" key="1">
    <citation type="submission" date="2016-11" db="EMBL/GenBank/DDBJ databases">
        <authorList>
            <person name="Jaros S."/>
            <person name="Januszkiewicz K."/>
            <person name="Wedrychowicz H."/>
        </authorList>
    </citation>
    <scope>NUCLEOTIDE SEQUENCE [LARGE SCALE GENOMIC DNA]</scope>
    <source>
        <strain evidence="1 2">GAS138</strain>
    </source>
</reference>
<accession>A0A1M5GXE9</accession>
<dbReference type="AlphaFoldDB" id="A0A1M5GXE9"/>
<evidence type="ECO:0008006" key="3">
    <source>
        <dbReference type="Google" id="ProtNLM"/>
    </source>
</evidence>
<dbReference type="Proteomes" id="UP000189796">
    <property type="component" value="Chromosome I"/>
</dbReference>
<evidence type="ECO:0000313" key="1">
    <source>
        <dbReference type="EMBL" id="SHG08380.1"/>
    </source>
</evidence>
<organism evidence="1 2">
    <name type="scientific">Bradyrhizobium erythrophlei</name>
    <dbReference type="NCBI Taxonomy" id="1437360"/>
    <lineage>
        <taxon>Bacteria</taxon>
        <taxon>Pseudomonadati</taxon>
        <taxon>Pseudomonadota</taxon>
        <taxon>Alphaproteobacteria</taxon>
        <taxon>Hyphomicrobiales</taxon>
        <taxon>Nitrobacteraceae</taxon>
        <taxon>Bradyrhizobium</taxon>
    </lineage>
</organism>
<gene>
    <name evidence="1" type="ORF">SAMN05443248_0222</name>
</gene>